<dbReference type="VEuPathDB" id="FungiDB:DFL_007656"/>
<dbReference type="InterPro" id="IPR001810">
    <property type="entry name" value="F-box_dom"/>
</dbReference>
<protein>
    <recommendedName>
        <fullName evidence="2">F-box domain-containing protein</fullName>
    </recommendedName>
</protein>
<dbReference type="InterPro" id="IPR036047">
    <property type="entry name" value="F-box-like_dom_sf"/>
</dbReference>
<sequence length="598" mass="68412">METSIDKTSPKQPNMTRNLTLTTLPEEILLQIFTYVSQSAKDIISVLVTSKQFYRISKPLVYITILLPARIGWEIFDSIDIRDRIKVLTSKIDSIARYIQDLGLCQAEPMLEIREDTEKRQISAELAPILAKIPPGHLRSFRWDIRAKCPEEILTNLHTHQLNLETLIIHYPSFDYISEKFIGNFTRKLKKLVKKQTFIFTLHAFQNLRHLCIYGDIASGEKQRLIIQLSTILKTLKTFVVAGLGRGHHFWRLQRRTDDSSYKKSKKSLETTYPCLETFASDDNGLASMLSADLHLDSISQFPNLRAFHSRFSLTSCLLSNFDPKVPIRLRTLEVQGCNITVLSNFLLAFQGLGDLDIMVSPDEDYLDSAPILHHAATLKRLALWKLVDPPGRGPMIMPTPFPLMKSLGVGLEQLEELCAALTQEYDPFQENHFPGLKLLWLYNNNLNPSYIDFAPEYPWIPPTNDKIKSSPQWTLKNSTLELDVTAYPNLTIPKNLKAVAIGHYSRAINLEVEANGRIMGNSKYTERLYERVEEGDKTVVWKRIGMRELAWKYPDLLSPYENAFGVPLMKRHYIFNSTEIDGVLDPSEALPNTSEEQ</sequence>
<proteinExistence type="predicted"/>
<gene>
    <name evidence="3" type="ORF">DFL_007656</name>
</gene>
<feature type="domain" description="F-box" evidence="2">
    <location>
        <begin position="22"/>
        <end position="62"/>
    </location>
</feature>
<evidence type="ECO:0000259" key="2">
    <source>
        <dbReference type="Pfam" id="PF12937"/>
    </source>
</evidence>
<dbReference type="OrthoDB" id="5347917at2759"/>
<dbReference type="SUPFAM" id="SSF81383">
    <property type="entry name" value="F-box domain"/>
    <property type="match status" value="1"/>
</dbReference>
<dbReference type="SUPFAM" id="SSF52047">
    <property type="entry name" value="RNI-like"/>
    <property type="match status" value="1"/>
</dbReference>
<keyword evidence="4" id="KW-1185">Reference proteome</keyword>
<dbReference type="EMBL" id="SAEB01000009">
    <property type="protein sequence ID" value="RVD83261.1"/>
    <property type="molecule type" value="Genomic_DNA"/>
</dbReference>
<comment type="caution">
    <text evidence="3">The sequence shown here is derived from an EMBL/GenBank/DDBJ whole genome shotgun (WGS) entry which is preliminary data.</text>
</comment>
<evidence type="ECO:0000256" key="1">
    <source>
        <dbReference type="SAM" id="Coils"/>
    </source>
</evidence>
<dbReference type="Proteomes" id="UP000283090">
    <property type="component" value="Unassembled WGS sequence"/>
</dbReference>
<dbReference type="RefSeq" id="XP_067488805.1">
    <property type="nucleotide sequence ID" value="XM_067637271.1"/>
</dbReference>
<reference evidence="3 4" key="1">
    <citation type="submission" date="2019-01" db="EMBL/GenBank/DDBJ databases">
        <title>Intercellular communication is required for trap formation in the nematode-trapping fungus Duddingtonia flagrans.</title>
        <authorList>
            <person name="Youssar L."/>
            <person name="Wernet V."/>
            <person name="Hensel N."/>
            <person name="Hildebrandt H.-G."/>
            <person name="Fischer R."/>
        </authorList>
    </citation>
    <scope>NUCLEOTIDE SEQUENCE [LARGE SCALE GENOMIC DNA]</scope>
    <source>
        <strain evidence="3 4">CBS H-5679</strain>
    </source>
</reference>
<accession>A0A436ZW97</accession>
<dbReference type="CDD" id="cd09917">
    <property type="entry name" value="F-box_SF"/>
    <property type="match status" value="1"/>
</dbReference>
<dbReference type="AlphaFoldDB" id="A0A436ZW97"/>
<evidence type="ECO:0000313" key="4">
    <source>
        <dbReference type="Proteomes" id="UP000283090"/>
    </source>
</evidence>
<keyword evidence="1" id="KW-0175">Coiled coil</keyword>
<organism evidence="3 4">
    <name type="scientific">Arthrobotrys flagrans</name>
    <name type="common">Nematode-trapping fungus</name>
    <name type="synonym">Trichothecium flagrans</name>
    <dbReference type="NCBI Taxonomy" id="97331"/>
    <lineage>
        <taxon>Eukaryota</taxon>
        <taxon>Fungi</taxon>
        <taxon>Dikarya</taxon>
        <taxon>Ascomycota</taxon>
        <taxon>Pezizomycotina</taxon>
        <taxon>Orbiliomycetes</taxon>
        <taxon>Orbiliales</taxon>
        <taxon>Orbiliaceae</taxon>
        <taxon>Arthrobotrys</taxon>
    </lineage>
</organism>
<dbReference type="Pfam" id="PF12937">
    <property type="entry name" value="F-box-like"/>
    <property type="match status" value="1"/>
</dbReference>
<dbReference type="GeneID" id="93589967"/>
<name>A0A436ZW97_ARTFL</name>
<feature type="coiled-coil region" evidence="1">
    <location>
        <begin position="405"/>
        <end position="432"/>
    </location>
</feature>
<evidence type="ECO:0000313" key="3">
    <source>
        <dbReference type="EMBL" id="RVD83261.1"/>
    </source>
</evidence>